<accession>A0A4S5E8L0</accession>
<dbReference type="InterPro" id="IPR004839">
    <property type="entry name" value="Aminotransferase_I/II_large"/>
</dbReference>
<sequence length="402" mass="42463">MSAMPSTPAHVANVPVNQIREITQAAWAVPGAIVLSIGEPAFPVAPHVLEAGMAALERDDTNYTPNAGIAEVRAAFAQRFSQLSGVAADPHRAYVVAGAQQGLHLALSTLIAPGDEVLIPDPGYPTFAMTVGLLGGVPVPYPLAPQHGFQPRIEDLRRLVTARTRVLMLNSPSNPLGSVFDHDLTRDLVRFAHEQDLWIISDECYEAFTYDVPHVSPARFDAGGPEAVQGAAAARVITSLTLSKTYGLTGLRIGALITPPGMEALLDNVMEASVSCVSATSQYAGLAALRGPQDYVSTALAHYRLNRDAATAVLDAQGIDYLDAKGAFYLWADLSHATGGDVRAWTRNFLAERGVALAPGTAFGAMGEGWVRIALCGDTDELVEGLSRLPAAPGRAVNPVSR</sequence>
<dbReference type="Proteomes" id="UP000305233">
    <property type="component" value="Unassembled WGS sequence"/>
</dbReference>
<dbReference type="Pfam" id="PF00155">
    <property type="entry name" value="Aminotran_1_2"/>
    <property type="match status" value="1"/>
</dbReference>
<evidence type="ECO:0000259" key="6">
    <source>
        <dbReference type="Pfam" id="PF00155"/>
    </source>
</evidence>
<dbReference type="PANTHER" id="PTHR46383">
    <property type="entry name" value="ASPARTATE AMINOTRANSFERASE"/>
    <property type="match status" value="1"/>
</dbReference>
<dbReference type="Gene3D" id="3.40.640.10">
    <property type="entry name" value="Type I PLP-dependent aspartate aminotransferase-like (Major domain)"/>
    <property type="match status" value="1"/>
</dbReference>
<gene>
    <name evidence="7" type="ORF">E8P82_02515</name>
</gene>
<dbReference type="GO" id="GO:0006520">
    <property type="term" value="P:amino acid metabolic process"/>
    <property type="evidence" value="ECO:0007669"/>
    <property type="project" value="InterPro"/>
</dbReference>
<evidence type="ECO:0000256" key="5">
    <source>
        <dbReference type="ARBA" id="ARBA00022898"/>
    </source>
</evidence>
<reference evidence="7 8" key="1">
    <citation type="submission" date="2019-04" db="EMBL/GenBank/DDBJ databases">
        <authorList>
            <person name="Liu Q."/>
            <person name="Xin Y.-H."/>
        </authorList>
    </citation>
    <scope>NUCLEOTIDE SEQUENCE [LARGE SCALE GENOMIC DNA]</scope>
    <source>
        <strain evidence="7 8">AM23</strain>
    </source>
</reference>
<comment type="cofactor">
    <cofactor evidence="1">
        <name>pyridoxal 5'-phosphate</name>
        <dbReference type="ChEBI" id="CHEBI:597326"/>
    </cofactor>
</comment>
<organism evidence="7 8">
    <name type="scientific">Arthrobacter echini</name>
    <dbReference type="NCBI Taxonomy" id="1529066"/>
    <lineage>
        <taxon>Bacteria</taxon>
        <taxon>Bacillati</taxon>
        <taxon>Actinomycetota</taxon>
        <taxon>Actinomycetes</taxon>
        <taxon>Micrococcales</taxon>
        <taxon>Micrococcaceae</taxon>
        <taxon>Arthrobacter</taxon>
    </lineage>
</organism>
<keyword evidence="8" id="KW-1185">Reference proteome</keyword>
<proteinExistence type="inferred from homology"/>
<evidence type="ECO:0000313" key="7">
    <source>
        <dbReference type="EMBL" id="THJ68011.1"/>
    </source>
</evidence>
<name>A0A4S5E8L0_9MICC</name>
<evidence type="ECO:0000256" key="3">
    <source>
        <dbReference type="ARBA" id="ARBA00022576"/>
    </source>
</evidence>
<evidence type="ECO:0000256" key="4">
    <source>
        <dbReference type="ARBA" id="ARBA00022679"/>
    </source>
</evidence>
<dbReference type="GO" id="GO:0008483">
    <property type="term" value="F:transaminase activity"/>
    <property type="evidence" value="ECO:0007669"/>
    <property type="project" value="UniProtKB-KW"/>
</dbReference>
<dbReference type="SUPFAM" id="SSF53383">
    <property type="entry name" value="PLP-dependent transferases"/>
    <property type="match status" value="1"/>
</dbReference>
<keyword evidence="5" id="KW-0663">Pyridoxal phosphate</keyword>
<dbReference type="InterPro" id="IPR050596">
    <property type="entry name" value="AspAT/PAT-like"/>
</dbReference>
<keyword evidence="4 7" id="KW-0808">Transferase</keyword>
<dbReference type="InterPro" id="IPR015424">
    <property type="entry name" value="PyrdxlP-dep_Trfase"/>
</dbReference>
<comment type="caution">
    <text evidence="7">The sequence shown here is derived from an EMBL/GenBank/DDBJ whole genome shotgun (WGS) entry which is preliminary data.</text>
</comment>
<protein>
    <submittedName>
        <fullName evidence="7">Aminotransferase class I/II-fold pyridoxal phosphate-dependent enzyme</fullName>
    </submittedName>
</protein>
<comment type="similarity">
    <text evidence="2">Belongs to the class-I pyridoxal-phosphate-dependent aminotransferase family.</text>
</comment>
<dbReference type="AlphaFoldDB" id="A0A4S5E8L0"/>
<feature type="domain" description="Aminotransferase class I/classII large" evidence="6">
    <location>
        <begin position="33"/>
        <end position="388"/>
    </location>
</feature>
<dbReference type="CDD" id="cd00609">
    <property type="entry name" value="AAT_like"/>
    <property type="match status" value="1"/>
</dbReference>
<dbReference type="InterPro" id="IPR015421">
    <property type="entry name" value="PyrdxlP-dep_Trfase_major"/>
</dbReference>
<dbReference type="PANTHER" id="PTHR46383:SF1">
    <property type="entry name" value="ASPARTATE AMINOTRANSFERASE"/>
    <property type="match status" value="1"/>
</dbReference>
<evidence type="ECO:0000313" key="8">
    <source>
        <dbReference type="Proteomes" id="UP000305233"/>
    </source>
</evidence>
<dbReference type="PRINTS" id="PR00753">
    <property type="entry name" value="ACCSYNTHASE"/>
</dbReference>
<evidence type="ECO:0000256" key="2">
    <source>
        <dbReference type="ARBA" id="ARBA00007441"/>
    </source>
</evidence>
<keyword evidence="3 7" id="KW-0032">Aminotransferase</keyword>
<dbReference type="EMBL" id="SSWH01000002">
    <property type="protein sequence ID" value="THJ68011.1"/>
    <property type="molecule type" value="Genomic_DNA"/>
</dbReference>
<evidence type="ECO:0000256" key="1">
    <source>
        <dbReference type="ARBA" id="ARBA00001933"/>
    </source>
</evidence>
<dbReference type="OrthoDB" id="4436468at2"/>
<dbReference type="GO" id="GO:0030170">
    <property type="term" value="F:pyridoxal phosphate binding"/>
    <property type="evidence" value="ECO:0007669"/>
    <property type="project" value="InterPro"/>
</dbReference>